<dbReference type="Proteomes" id="UP000597762">
    <property type="component" value="Unassembled WGS sequence"/>
</dbReference>
<dbReference type="EMBL" id="CAHIKZ030004020">
    <property type="protein sequence ID" value="CAE1306367.1"/>
    <property type="molecule type" value="Genomic_DNA"/>
</dbReference>
<evidence type="ECO:0000313" key="6">
    <source>
        <dbReference type="Proteomes" id="UP000597762"/>
    </source>
</evidence>
<dbReference type="GO" id="GO:0005524">
    <property type="term" value="F:ATP binding"/>
    <property type="evidence" value="ECO:0007669"/>
    <property type="project" value="UniProtKB-KW"/>
</dbReference>
<feature type="domain" description="AAA+ ATPase" evidence="4">
    <location>
        <begin position="9"/>
        <end position="198"/>
    </location>
</feature>
<evidence type="ECO:0000256" key="2">
    <source>
        <dbReference type="ARBA" id="ARBA00022801"/>
    </source>
</evidence>
<evidence type="ECO:0000256" key="3">
    <source>
        <dbReference type="ARBA" id="ARBA00022840"/>
    </source>
</evidence>
<dbReference type="GO" id="GO:0017111">
    <property type="term" value="F:ribonucleoside triphosphate phosphatase activity"/>
    <property type="evidence" value="ECO:0007669"/>
    <property type="project" value="UniProtKB-EC"/>
</dbReference>
<dbReference type="InterPro" id="IPR003593">
    <property type="entry name" value="AAA+_ATPase"/>
</dbReference>
<sequence>MASSASLSSARHVLLTGLPGSGKTTLIQKTCEELEKQGYVLHGFITEEVRHFGRRKGFDVVSIDGQLRAPLARIDGHGHDSEAGPLNRPDPYRLGQYIVQVESFEQTALPLLHASNTGITVIDEIGKMESISRAFQQAVRSRMDDPRSVVLGTIPVKKGKPVHLIEQIYERKDVRIITVTKKNRDCLLDEIITAVKEATAEHIP</sequence>
<gene>
    <name evidence="5" type="ORF">SPHA_58632</name>
</gene>
<evidence type="ECO:0000259" key="4">
    <source>
        <dbReference type="SMART" id="SM00382"/>
    </source>
</evidence>
<keyword evidence="6" id="KW-1185">Reference proteome</keyword>
<keyword evidence="1" id="KW-0547">Nucleotide-binding</keyword>
<name>A0A812DU33_ACAPH</name>
<dbReference type="InterPro" id="IPR004948">
    <property type="entry name" value="Nuc-triphosphatase_THEP1"/>
</dbReference>
<evidence type="ECO:0000313" key="5">
    <source>
        <dbReference type="EMBL" id="CAE1306367.1"/>
    </source>
</evidence>
<organism evidence="5 6">
    <name type="scientific">Acanthosepion pharaonis</name>
    <name type="common">Pharaoh cuttlefish</name>
    <name type="synonym">Sepia pharaonis</name>
    <dbReference type="NCBI Taxonomy" id="158019"/>
    <lineage>
        <taxon>Eukaryota</taxon>
        <taxon>Metazoa</taxon>
        <taxon>Spiralia</taxon>
        <taxon>Lophotrochozoa</taxon>
        <taxon>Mollusca</taxon>
        <taxon>Cephalopoda</taxon>
        <taxon>Coleoidea</taxon>
        <taxon>Decapodiformes</taxon>
        <taxon>Sepiida</taxon>
        <taxon>Sepiina</taxon>
        <taxon>Sepiidae</taxon>
        <taxon>Acanthosepion</taxon>
    </lineage>
</organism>
<dbReference type="PANTHER" id="PTHR43146:SF1">
    <property type="entry name" value="CANCER-RELATED NUCLEOSIDE-TRIPHOSPHATASE"/>
    <property type="match status" value="1"/>
</dbReference>
<keyword evidence="2 5" id="KW-0378">Hydrolase</keyword>
<dbReference type="Pfam" id="PF03266">
    <property type="entry name" value="NTPase_1"/>
    <property type="match status" value="1"/>
</dbReference>
<proteinExistence type="predicted"/>
<keyword evidence="3" id="KW-0067">ATP-binding</keyword>
<dbReference type="EC" id="3.6.1.15" evidence="5"/>
<accession>A0A812DU33</accession>
<comment type="caution">
    <text evidence="5">The sequence shown here is derived from an EMBL/GenBank/DDBJ whole genome shotgun (WGS) entry which is preliminary data.</text>
</comment>
<dbReference type="AlphaFoldDB" id="A0A812DU33"/>
<evidence type="ECO:0000256" key="1">
    <source>
        <dbReference type="ARBA" id="ARBA00022741"/>
    </source>
</evidence>
<dbReference type="Gene3D" id="3.40.50.300">
    <property type="entry name" value="P-loop containing nucleotide triphosphate hydrolases"/>
    <property type="match status" value="1"/>
</dbReference>
<dbReference type="OrthoDB" id="446244at2759"/>
<protein>
    <submittedName>
        <fullName evidence="5">NTPCR</fullName>
        <ecNumber evidence="5">3.6.1.15</ecNumber>
    </submittedName>
</protein>
<reference evidence="5" key="1">
    <citation type="submission" date="2021-01" db="EMBL/GenBank/DDBJ databases">
        <authorList>
            <person name="Li R."/>
            <person name="Bekaert M."/>
        </authorList>
    </citation>
    <scope>NUCLEOTIDE SEQUENCE</scope>
    <source>
        <strain evidence="5">Farmed</strain>
    </source>
</reference>
<dbReference type="SUPFAM" id="SSF52540">
    <property type="entry name" value="P-loop containing nucleoside triphosphate hydrolases"/>
    <property type="match status" value="1"/>
</dbReference>
<dbReference type="InterPro" id="IPR027417">
    <property type="entry name" value="P-loop_NTPase"/>
</dbReference>
<dbReference type="SMART" id="SM00382">
    <property type="entry name" value="AAA"/>
    <property type="match status" value="1"/>
</dbReference>
<dbReference type="PANTHER" id="PTHR43146">
    <property type="entry name" value="CANCER-RELATED NUCLEOSIDE-TRIPHOSPHATASE"/>
    <property type="match status" value="1"/>
</dbReference>